<evidence type="ECO:0000313" key="2">
    <source>
        <dbReference type="Proteomes" id="UP001598130"/>
    </source>
</evidence>
<dbReference type="Proteomes" id="UP001598130">
    <property type="component" value="Unassembled WGS sequence"/>
</dbReference>
<comment type="caution">
    <text evidence="1">The sequence shown here is derived from an EMBL/GenBank/DDBJ whole genome shotgun (WGS) entry which is preliminary data.</text>
</comment>
<proteinExistence type="predicted"/>
<protein>
    <submittedName>
        <fullName evidence="1">Uncharacterized protein</fullName>
    </submittedName>
</protein>
<keyword evidence="2" id="KW-1185">Reference proteome</keyword>
<accession>A0ABW6CY33</accession>
<gene>
    <name evidence="1" type="ORF">OCL97_22425</name>
</gene>
<dbReference type="EMBL" id="JAOTJD010000087">
    <property type="protein sequence ID" value="MFD3266701.1"/>
    <property type="molecule type" value="Genomic_DNA"/>
</dbReference>
<name>A0ABW6CY33_9CAUL</name>
<sequence>MSAVKIHVPVVRLAKLLRTPGGLPVADAVKRAGAGLESLRAECLDELRVTLDQAELCAGRANGEYDPAVAEELYAIASAAIGVPTACGLAPIDTALVSLADLTDYLKTRKTWDPNAVAVHLRAFRLLLHTEAGKDSNGTKAILEGLRRVSQRYAKPEAPSAAAG</sequence>
<dbReference type="RefSeq" id="WP_304700222.1">
    <property type="nucleotide sequence ID" value="NZ_JAOTJD010000087.1"/>
</dbReference>
<organism evidence="1 2">
    <name type="scientific">Phenylobacterium ferrooxidans</name>
    <dbReference type="NCBI Taxonomy" id="2982689"/>
    <lineage>
        <taxon>Bacteria</taxon>
        <taxon>Pseudomonadati</taxon>
        <taxon>Pseudomonadota</taxon>
        <taxon>Alphaproteobacteria</taxon>
        <taxon>Caulobacterales</taxon>
        <taxon>Caulobacteraceae</taxon>
        <taxon>Phenylobacterium</taxon>
    </lineage>
</organism>
<reference evidence="1 2" key="1">
    <citation type="submission" date="2022-09" db="EMBL/GenBank/DDBJ databases">
        <title>New species of Phenylobacterium.</title>
        <authorList>
            <person name="Mieszkin S."/>
        </authorList>
    </citation>
    <scope>NUCLEOTIDE SEQUENCE [LARGE SCALE GENOMIC DNA]</scope>
    <source>
        <strain evidence="1 2">HK31-G</strain>
    </source>
</reference>
<evidence type="ECO:0000313" key="1">
    <source>
        <dbReference type="EMBL" id="MFD3266701.1"/>
    </source>
</evidence>